<dbReference type="PROSITE" id="PS50206">
    <property type="entry name" value="RHODANESE_3"/>
    <property type="match status" value="1"/>
</dbReference>
<dbReference type="Gene3D" id="3.40.50.1100">
    <property type="match status" value="2"/>
</dbReference>
<evidence type="ECO:0000256" key="4">
    <source>
        <dbReference type="NCBIfam" id="TIGR00260"/>
    </source>
</evidence>
<evidence type="ECO:0000313" key="7">
    <source>
        <dbReference type="EMBL" id="RFU17933.1"/>
    </source>
</evidence>
<dbReference type="GO" id="GO:0009088">
    <property type="term" value="P:threonine biosynthetic process"/>
    <property type="evidence" value="ECO:0007669"/>
    <property type="project" value="UniProtKB-UniRule"/>
</dbReference>
<gene>
    <name evidence="7" type="primary">thrC</name>
    <name evidence="7" type="ORF">D0Y96_04445</name>
</gene>
<evidence type="ECO:0000313" key="8">
    <source>
        <dbReference type="Proteomes" id="UP000264702"/>
    </source>
</evidence>
<comment type="caution">
    <text evidence="7">The sequence shown here is derived from an EMBL/GenBank/DDBJ whole genome shotgun (WGS) entry which is preliminary data.</text>
</comment>
<keyword evidence="8" id="KW-1185">Reference proteome</keyword>
<dbReference type="FunFam" id="3.40.50.1100:FF:000013">
    <property type="entry name" value="Threonine synthase"/>
    <property type="match status" value="1"/>
</dbReference>
<dbReference type="GO" id="GO:0004795">
    <property type="term" value="F:threonine synthase activity"/>
    <property type="evidence" value="ECO:0007669"/>
    <property type="project" value="UniProtKB-UniRule"/>
</dbReference>
<evidence type="ECO:0000256" key="5">
    <source>
        <dbReference type="PIRSR" id="PIRSR604450-51"/>
    </source>
</evidence>
<feature type="domain" description="Rhodanese" evidence="6">
    <location>
        <begin position="156"/>
        <end position="197"/>
    </location>
</feature>
<reference evidence="7 8" key="1">
    <citation type="submission" date="2018-08" db="EMBL/GenBank/DDBJ databases">
        <title>Acidipila sp. 4G-K13, an acidobacterium isolated from forest soil.</title>
        <authorList>
            <person name="Gao Z.-H."/>
            <person name="Qiu L.-H."/>
        </authorList>
    </citation>
    <scope>NUCLEOTIDE SEQUENCE [LARGE SCALE GENOMIC DNA]</scope>
    <source>
        <strain evidence="7 8">4G-K13</strain>
    </source>
</reference>
<dbReference type="InterPro" id="IPR036052">
    <property type="entry name" value="TrpB-like_PALP_sf"/>
</dbReference>
<evidence type="ECO:0000256" key="2">
    <source>
        <dbReference type="ARBA" id="ARBA00005517"/>
    </source>
</evidence>
<dbReference type="InterPro" id="IPR001763">
    <property type="entry name" value="Rhodanese-like_dom"/>
</dbReference>
<dbReference type="SUPFAM" id="SSF53686">
    <property type="entry name" value="Tryptophan synthase beta subunit-like PLP-dependent enzymes"/>
    <property type="match status" value="1"/>
</dbReference>
<keyword evidence="7" id="KW-0456">Lyase</keyword>
<organism evidence="7 8">
    <name type="scientific">Paracidobacterium acidisoli</name>
    <dbReference type="NCBI Taxonomy" id="2303751"/>
    <lineage>
        <taxon>Bacteria</taxon>
        <taxon>Pseudomonadati</taxon>
        <taxon>Acidobacteriota</taxon>
        <taxon>Terriglobia</taxon>
        <taxon>Terriglobales</taxon>
        <taxon>Acidobacteriaceae</taxon>
        <taxon>Paracidobacterium</taxon>
    </lineage>
</organism>
<name>A0A372IU27_9BACT</name>
<dbReference type="CDD" id="cd01563">
    <property type="entry name" value="Thr-synth_1"/>
    <property type="match status" value="1"/>
</dbReference>
<sequence length="456" mass="49728">MVNETHQLRCTGCARVIEQQALRGNFRCEACGDLYEVEYPGWSAGRNEERSQATRPNPNALRWLWRERRASTAMEDQSGVWRFREMLPIVKSDASIVSLREGNTPLYPLRRAARSTGVERLFAKHQGMNPTGSFKDTGMTTALSVASEMGFSWVACASTGNTSAAMAAYAARAGMRSLVLIPEGKIAWGKLAQSLDYGALTLQVKTDFDGCFRVLSEVVERAPVYLLNSVNPYRLEGQKTPAMEIAEQMEWEVPDHVIVPGGNLANSSALGKGFLEMKRLGLTTRVPKISVVQAEGANPLYCSMVKTGGKTLEPVAANTRASAIRIGNPASWKKAVRVIQETGGWVEQASEAEIALAKAEIGAEGIGCEPASAVTLAGLKKLVRQGRIAREESVVLVLTGHTLKDSEYTIQYHRGKLLGEDEAAGMEAEIEATRRNTIELEAAADNVLRELERASR</sequence>
<dbReference type="NCBIfam" id="TIGR00260">
    <property type="entry name" value="thrC"/>
    <property type="match status" value="1"/>
</dbReference>
<dbReference type="InterPro" id="IPR001926">
    <property type="entry name" value="TrpB-like_PALP"/>
</dbReference>
<comment type="cofactor">
    <cofactor evidence="1 5">
        <name>pyridoxal 5'-phosphate</name>
        <dbReference type="ChEBI" id="CHEBI:597326"/>
    </cofactor>
</comment>
<dbReference type="PANTHER" id="PTHR10314">
    <property type="entry name" value="CYSTATHIONINE BETA-SYNTHASE"/>
    <property type="match status" value="1"/>
</dbReference>
<dbReference type="EC" id="4.2.3.1" evidence="4"/>
<dbReference type="InterPro" id="IPR004450">
    <property type="entry name" value="Thr_synthase-like"/>
</dbReference>
<comment type="similarity">
    <text evidence="2">Belongs to the threonine synthase family.</text>
</comment>
<dbReference type="Pfam" id="PF00291">
    <property type="entry name" value="PALP"/>
    <property type="match status" value="1"/>
</dbReference>
<dbReference type="AlphaFoldDB" id="A0A372IU27"/>
<dbReference type="EMBL" id="QVQT01000002">
    <property type="protein sequence ID" value="RFU17933.1"/>
    <property type="molecule type" value="Genomic_DNA"/>
</dbReference>
<evidence type="ECO:0000256" key="3">
    <source>
        <dbReference type="ARBA" id="ARBA00022898"/>
    </source>
</evidence>
<proteinExistence type="inferred from homology"/>
<feature type="modified residue" description="N6-(pyridoxal phosphate)lysine" evidence="5">
    <location>
        <position position="135"/>
    </location>
</feature>
<evidence type="ECO:0000259" key="6">
    <source>
        <dbReference type="PROSITE" id="PS50206"/>
    </source>
</evidence>
<accession>A0A372IU27</accession>
<protein>
    <recommendedName>
        <fullName evidence="4">Threonine synthase</fullName>
        <ecNumber evidence="4">4.2.3.1</ecNumber>
    </recommendedName>
</protein>
<evidence type="ECO:0000256" key="1">
    <source>
        <dbReference type="ARBA" id="ARBA00001933"/>
    </source>
</evidence>
<dbReference type="OrthoDB" id="9778118at2"/>
<keyword evidence="3 5" id="KW-0663">Pyridoxal phosphate</keyword>
<dbReference type="Proteomes" id="UP000264702">
    <property type="component" value="Unassembled WGS sequence"/>
</dbReference>
<dbReference type="InterPro" id="IPR050214">
    <property type="entry name" value="Cys_Synth/Cystath_Beta-Synth"/>
</dbReference>